<feature type="transmembrane region" description="Helical" evidence="2">
    <location>
        <begin position="110"/>
        <end position="138"/>
    </location>
</feature>
<gene>
    <name evidence="3" type="ORF">FHS13_002006</name>
</gene>
<sequence length="143" mass="14050">MTYGPGPGTPPGGNTGGYFPPPHGGSGGYPPPPGGGGGYPPPPGGGFPPPTGGYGNQEPPASQGSAIAALICNVIALCLCWVLAIPGLILAIIGLATAAGNPKAARMCTLIAWVLFGVGVITGIAYWIFYGAALFATYSGGMY</sequence>
<evidence type="ECO:0000256" key="1">
    <source>
        <dbReference type="SAM" id="MobiDB-lite"/>
    </source>
</evidence>
<evidence type="ECO:0000313" key="3">
    <source>
        <dbReference type="EMBL" id="MBB6120055.1"/>
    </source>
</evidence>
<evidence type="ECO:0000256" key="2">
    <source>
        <dbReference type="SAM" id="Phobius"/>
    </source>
</evidence>
<keyword evidence="2" id="KW-0472">Membrane</keyword>
<keyword evidence="2" id="KW-1133">Transmembrane helix</keyword>
<comment type="caution">
    <text evidence="3">The sequence shown here is derived from an EMBL/GenBank/DDBJ whole genome shotgun (WGS) entry which is preliminary data.</text>
</comment>
<proteinExistence type="predicted"/>
<dbReference type="AlphaFoldDB" id="A0A841IU28"/>
<dbReference type="EMBL" id="JACHJO010000005">
    <property type="protein sequence ID" value="MBB6120055.1"/>
    <property type="molecule type" value="Genomic_DNA"/>
</dbReference>
<organism evidence="3 4">
    <name type="scientific">Nocardiopsis algeriensis</name>
    <dbReference type="NCBI Taxonomy" id="1478215"/>
    <lineage>
        <taxon>Bacteria</taxon>
        <taxon>Bacillati</taxon>
        <taxon>Actinomycetota</taxon>
        <taxon>Actinomycetes</taxon>
        <taxon>Streptosporangiales</taxon>
        <taxon>Nocardiopsidaceae</taxon>
        <taxon>Nocardiopsis</taxon>
    </lineage>
</organism>
<accession>A0A841IU28</accession>
<keyword evidence="4" id="KW-1185">Reference proteome</keyword>
<feature type="transmembrane region" description="Helical" evidence="2">
    <location>
        <begin position="66"/>
        <end position="98"/>
    </location>
</feature>
<keyword evidence="2" id="KW-0812">Transmembrane</keyword>
<dbReference type="RefSeq" id="WP_184290716.1">
    <property type="nucleotide sequence ID" value="NZ_JACHJO010000005.1"/>
</dbReference>
<feature type="region of interest" description="Disordered" evidence="1">
    <location>
        <begin position="1"/>
        <end position="62"/>
    </location>
</feature>
<feature type="compositionally biased region" description="Pro residues" evidence="1">
    <location>
        <begin position="19"/>
        <end position="51"/>
    </location>
</feature>
<protein>
    <recommendedName>
        <fullName evidence="5">DUF4190 domain-containing protein</fullName>
    </recommendedName>
</protein>
<evidence type="ECO:0000313" key="4">
    <source>
        <dbReference type="Proteomes" id="UP000536604"/>
    </source>
</evidence>
<dbReference type="Proteomes" id="UP000536604">
    <property type="component" value="Unassembled WGS sequence"/>
</dbReference>
<reference evidence="3 4" key="1">
    <citation type="submission" date="2020-08" db="EMBL/GenBank/DDBJ databases">
        <title>Genomic Encyclopedia of Type Strains, Phase III (KMG-III): the genomes of soil and plant-associated and newly described type strains.</title>
        <authorList>
            <person name="Whitman W."/>
        </authorList>
    </citation>
    <scope>NUCLEOTIDE SEQUENCE [LARGE SCALE GENOMIC DNA]</scope>
    <source>
        <strain evidence="3 4">CECT 8712</strain>
    </source>
</reference>
<name>A0A841IU28_9ACTN</name>
<evidence type="ECO:0008006" key="5">
    <source>
        <dbReference type="Google" id="ProtNLM"/>
    </source>
</evidence>